<evidence type="ECO:0000256" key="5">
    <source>
        <dbReference type="ARBA" id="ARBA00022833"/>
    </source>
</evidence>
<feature type="domain" description="RING-type" evidence="11">
    <location>
        <begin position="175"/>
        <end position="199"/>
    </location>
</feature>
<name>A0AAD8XF78_GLOAC</name>
<dbReference type="InterPro" id="IPR013083">
    <property type="entry name" value="Znf_RING/FYVE/PHD"/>
</dbReference>
<dbReference type="GO" id="GO:0008270">
    <property type="term" value="F:zinc ion binding"/>
    <property type="evidence" value="ECO:0007669"/>
    <property type="project" value="UniProtKB-KW"/>
</dbReference>
<feature type="transmembrane region" description="Helical" evidence="10">
    <location>
        <begin position="6"/>
        <end position="25"/>
    </location>
</feature>
<evidence type="ECO:0000256" key="1">
    <source>
        <dbReference type="ARBA" id="ARBA00004370"/>
    </source>
</evidence>
<evidence type="ECO:0000256" key="7">
    <source>
        <dbReference type="ARBA" id="ARBA00023136"/>
    </source>
</evidence>
<dbReference type="InterPro" id="IPR001841">
    <property type="entry name" value="Znf_RING"/>
</dbReference>
<dbReference type="Gene3D" id="3.30.40.10">
    <property type="entry name" value="Zinc/RING finger domain, C3HC4 (zinc finger)"/>
    <property type="match status" value="1"/>
</dbReference>
<dbReference type="PANTHER" id="PTHR46539:SF1">
    <property type="entry name" value="E3 UBIQUITIN-PROTEIN LIGASE ATL42"/>
    <property type="match status" value="1"/>
</dbReference>
<dbReference type="EMBL" id="JAHMHS010000098">
    <property type="protein sequence ID" value="KAK1718875.1"/>
    <property type="molecule type" value="Genomic_DNA"/>
</dbReference>
<sequence length="250" mass="27823">MDELGIILLTLFMVLLVCGPLYRPVRLTYLRIQDRRKYHPRTSKFQDARRKLSTVSECNSTTLEGLDLESKLNQHDSEPECPICIGPLFVASNYNTAGAEPTQAITLKAPNSDWDTRVREGSGEEPSRSTIGGTNEGRDVNAILRSWSMPWPWKRKLSASASEPSEDDILMLKSCQHAFHAKCLSSWFLIERFDCPVCRSQYWQTRETRARAATAPAAPVPESGSVDDGSGITPPVPARLAAGRMAVRVM</sequence>
<accession>A0AAD8XF78</accession>
<keyword evidence="4 8" id="KW-0863">Zinc-finger</keyword>
<evidence type="ECO:0000256" key="3">
    <source>
        <dbReference type="ARBA" id="ARBA00022723"/>
    </source>
</evidence>
<comment type="caution">
    <text evidence="12">The sequence shown here is derived from an EMBL/GenBank/DDBJ whole genome shotgun (WGS) entry which is preliminary data.</text>
</comment>
<keyword evidence="5" id="KW-0862">Zinc</keyword>
<dbReference type="GeneID" id="85387159"/>
<dbReference type="PANTHER" id="PTHR46539">
    <property type="entry name" value="E3 UBIQUITIN-PROTEIN LIGASE ATL42"/>
    <property type="match status" value="1"/>
</dbReference>
<protein>
    <recommendedName>
        <fullName evidence="11">RING-type domain-containing protein</fullName>
    </recommendedName>
</protein>
<evidence type="ECO:0000256" key="9">
    <source>
        <dbReference type="SAM" id="MobiDB-lite"/>
    </source>
</evidence>
<feature type="compositionally biased region" description="Low complexity" evidence="9">
    <location>
        <begin position="212"/>
        <end position="222"/>
    </location>
</feature>
<dbReference type="AlphaFoldDB" id="A0AAD8XF78"/>
<evidence type="ECO:0000313" key="12">
    <source>
        <dbReference type="EMBL" id="KAK1718875.1"/>
    </source>
</evidence>
<dbReference type="Pfam" id="PF13639">
    <property type="entry name" value="zf-RING_2"/>
    <property type="match status" value="1"/>
</dbReference>
<evidence type="ECO:0000256" key="4">
    <source>
        <dbReference type="ARBA" id="ARBA00022771"/>
    </source>
</evidence>
<evidence type="ECO:0000256" key="8">
    <source>
        <dbReference type="PROSITE-ProRule" id="PRU00175"/>
    </source>
</evidence>
<dbReference type="SUPFAM" id="SSF57850">
    <property type="entry name" value="RING/U-box"/>
    <property type="match status" value="1"/>
</dbReference>
<evidence type="ECO:0000256" key="10">
    <source>
        <dbReference type="SAM" id="Phobius"/>
    </source>
</evidence>
<keyword evidence="6 10" id="KW-1133">Transmembrane helix</keyword>
<feature type="region of interest" description="Disordered" evidence="9">
    <location>
        <begin position="114"/>
        <end position="136"/>
    </location>
</feature>
<proteinExistence type="predicted"/>
<evidence type="ECO:0000256" key="6">
    <source>
        <dbReference type="ARBA" id="ARBA00022989"/>
    </source>
</evidence>
<gene>
    <name evidence="12" type="ORF">BDZ83DRAFT_466739</name>
</gene>
<keyword evidence="13" id="KW-1185">Reference proteome</keyword>
<dbReference type="PROSITE" id="PS50089">
    <property type="entry name" value="ZF_RING_2"/>
    <property type="match status" value="1"/>
</dbReference>
<keyword evidence="3" id="KW-0479">Metal-binding</keyword>
<keyword evidence="7 10" id="KW-0472">Membrane</keyword>
<reference evidence="12" key="1">
    <citation type="submission" date="2021-12" db="EMBL/GenBank/DDBJ databases">
        <title>Comparative genomics, transcriptomics and evolutionary studies reveal genomic signatures of adaptation to plant cell wall in hemibiotrophic fungi.</title>
        <authorList>
            <consortium name="DOE Joint Genome Institute"/>
            <person name="Baroncelli R."/>
            <person name="Diaz J.F."/>
            <person name="Benocci T."/>
            <person name="Peng M."/>
            <person name="Battaglia E."/>
            <person name="Haridas S."/>
            <person name="Andreopoulos W."/>
            <person name="Labutti K."/>
            <person name="Pangilinan J."/>
            <person name="Floch G.L."/>
            <person name="Makela M.R."/>
            <person name="Henrissat B."/>
            <person name="Grigoriev I.V."/>
            <person name="Crouch J.A."/>
            <person name="De Vries R.P."/>
            <person name="Sukno S.A."/>
            <person name="Thon M.R."/>
        </authorList>
    </citation>
    <scope>NUCLEOTIDE SEQUENCE</scope>
    <source>
        <strain evidence="12">CBS 112980</strain>
    </source>
</reference>
<dbReference type="RefSeq" id="XP_060361375.1">
    <property type="nucleotide sequence ID" value="XM_060503260.1"/>
</dbReference>
<evidence type="ECO:0000259" key="11">
    <source>
        <dbReference type="PROSITE" id="PS50089"/>
    </source>
</evidence>
<keyword evidence="2 10" id="KW-0812">Transmembrane</keyword>
<feature type="compositionally biased region" description="Basic and acidic residues" evidence="9">
    <location>
        <begin position="114"/>
        <end position="127"/>
    </location>
</feature>
<dbReference type="GO" id="GO:0016020">
    <property type="term" value="C:membrane"/>
    <property type="evidence" value="ECO:0007669"/>
    <property type="project" value="UniProtKB-SubCell"/>
</dbReference>
<evidence type="ECO:0000256" key="2">
    <source>
        <dbReference type="ARBA" id="ARBA00022692"/>
    </source>
</evidence>
<dbReference type="Proteomes" id="UP001244207">
    <property type="component" value="Unassembled WGS sequence"/>
</dbReference>
<organism evidence="12 13">
    <name type="scientific">Glomerella acutata</name>
    <name type="common">Colletotrichum acutatum</name>
    <dbReference type="NCBI Taxonomy" id="27357"/>
    <lineage>
        <taxon>Eukaryota</taxon>
        <taxon>Fungi</taxon>
        <taxon>Dikarya</taxon>
        <taxon>Ascomycota</taxon>
        <taxon>Pezizomycotina</taxon>
        <taxon>Sordariomycetes</taxon>
        <taxon>Hypocreomycetidae</taxon>
        <taxon>Glomerellales</taxon>
        <taxon>Glomerellaceae</taxon>
        <taxon>Colletotrichum</taxon>
        <taxon>Colletotrichum acutatum species complex</taxon>
    </lineage>
</organism>
<comment type="subcellular location">
    <subcellularLocation>
        <location evidence="1">Membrane</location>
    </subcellularLocation>
</comment>
<evidence type="ECO:0000313" key="13">
    <source>
        <dbReference type="Proteomes" id="UP001244207"/>
    </source>
</evidence>
<feature type="region of interest" description="Disordered" evidence="9">
    <location>
        <begin position="212"/>
        <end position="235"/>
    </location>
</feature>